<dbReference type="InterPro" id="IPR023574">
    <property type="entry name" value="Ribosomal_uL4_dom_sf"/>
</dbReference>
<name>A0A1Y1UPH0_9TREE</name>
<dbReference type="RefSeq" id="XP_021873733.1">
    <property type="nucleotide sequence ID" value="XM_022019023.1"/>
</dbReference>
<dbReference type="InParanoid" id="A0A1Y1UPH0"/>
<dbReference type="NCBIfam" id="TIGR03953">
    <property type="entry name" value="rplD_bact"/>
    <property type="match status" value="1"/>
</dbReference>
<protein>
    <recommendedName>
        <fullName evidence="4">Large ribosomal subunit protein uL4m</fullName>
    </recommendedName>
</protein>
<dbReference type="InterPro" id="IPR013005">
    <property type="entry name" value="Ribosomal_uL4-like"/>
</dbReference>
<dbReference type="OrthoDB" id="275876at2759"/>
<dbReference type="STRING" id="4999.A0A1Y1UPH0"/>
<dbReference type="GO" id="GO:0005840">
    <property type="term" value="C:ribosome"/>
    <property type="evidence" value="ECO:0007669"/>
    <property type="project" value="UniProtKB-KW"/>
</dbReference>
<evidence type="ECO:0000256" key="2">
    <source>
        <dbReference type="ARBA" id="ARBA00022980"/>
    </source>
</evidence>
<dbReference type="PANTHER" id="PTHR10746:SF6">
    <property type="entry name" value="LARGE RIBOSOMAL SUBUNIT PROTEIN UL4M"/>
    <property type="match status" value="1"/>
</dbReference>
<reference evidence="5 6" key="1">
    <citation type="submission" date="2017-03" db="EMBL/GenBank/DDBJ databases">
        <title>Widespread Adenine N6-methylation of Active Genes in Fungi.</title>
        <authorList>
            <consortium name="DOE Joint Genome Institute"/>
            <person name="Mondo S.J."/>
            <person name="Dannebaum R.O."/>
            <person name="Kuo R.C."/>
            <person name="Louie K.B."/>
            <person name="Bewick A.J."/>
            <person name="Labutti K."/>
            <person name="Haridas S."/>
            <person name="Kuo A."/>
            <person name="Salamov A."/>
            <person name="Ahrendt S.R."/>
            <person name="Lau R."/>
            <person name="Bowen B.P."/>
            <person name="Lipzen A."/>
            <person name="Sullivan W."/>
            <person name="Andreopoulos W.B."/>
            <person name="Clum A."/>
            <person name="Lindquist E."/>
            <person name="Daum C."/>
            <person name="Northen T.R."/>
            <person name="Ramamoorthy G."/>
            <person name="Schmitz R.J."/>
            <person name="Gryganskyi A."/>
            <person name="Culley D."/>
            <person name="Magnuson J."/>
            <person name="James T.Y."/>
            <person name="O'Malley M.A."/>
            <person name="Stajich J.E."/>
            <person name="Spatafora J.W."/>
            <person name="Visel A."/>
            <person name="Grigoriev I.V."/>
        </authorList>
    </citation>
    <scope>NUCLEOTIDE SEQUENCE [LARGE SCALE GENOMIC DNA]</scope>
    <source>
        <strain evidence="5 6">NRRL Y-17943</strain>
    </source>
</reference>
<organism evidence="5 6">
    <name type="scientific">Kockovaella imperatae</name>
    <dbReference type="NCBI Taxonomy" id="4999"/>
    <lineage>
        <taxon>Eukaryota</taxon>
        <taxon>Fungi</taxon>
        <taxon>Dikarya</taxon>
        <taxon>Basidiomycota</taxon>
        <taxon>Agaricomycotina</taxon>
        <taxon>Tremellomycetes</taxon>
        <taxon>Tremellales</taxon>
        <taxon>Cuniculitremaceae</taxon>
        <taxon>Kockovaella</taxon>
    </lineage>
</organism>
<keyword evidence="3" id="KW-0687">Ribonucleoprotein</keyword>
<dbReference type="GO" id="GO:0003735">
    <property type="term" value="F:structural constituent of ribosome"/>
    <property type="evidence" value="ECO:0007669"/>
    <property type="project" value="InterPro"/>
</dbReference>
<comment type="similarity">
    <text evidence="1">Belongs to the universal ribosomal protein uL4 family.</text>
</comment>
<accession>A0A1Y1UPH0</accession>
<dbReference type="Gene3D" id="3.40.1370.10">
    <property type="match status" value="1"/>
</dbReference>
<gene>
    <name evidence="5" type="ORF">BD324DRAFT_679020</name>
</gene>
<dbReference type="PANTHER" id="PTHR10746">
    <property type="entry name" value="50S RIBOSOMAL PROTEIN L4"/>
    <property type="match status" value="1"/>
</dbReference>
<dbReference type="GO" id="GO:1990904">
    <property type="term" value="C:ribonucleoprotein complex"/>
    <property type="evidence" value="ECO:0007669"/>
    <property type="project" value="UniProtKB-KW"/>
</dbReference>
<evidence type="ECO:0000256" key="4">
    <source>
        <dbReference type="ARBA" id="ARBA00040565"/>
    </source>
</evidence>
<dbReference type="Pfam" id="PF00573">
    <property type="entry name" value="Ribosomal_L4"/>
    <property type="match status" value="1"/>
</dbReference>
<dbReference type="GO" id="GO:0006412">
    <property type="term" value="P:translation"/>
    <property type="evidence" value="ECO:0007669"/>
    <property type="project" value="InterPro"/>
</dbReference>
<dbReference type="Proteomes" id="UP000193218">
    <property type="component" value="Unassembled WGS sequence"/>
</dbReference>
<keyword evidence="6" id="KW-1185">Reference proteome</keyword>
<dbReference type="SUPFAM" id="SSF52166">
    <property type="entry name" value="Ribosomal protein L4"/>
    <property type="match status" value="1"/>
</dbReference>
<evidence type="ECO:0000256" key="1">
    <source>
        <dbReference type="ARBA" id="ARBA00010528"/>
    </source>
</evidence>
<sequence>MMSISRAAPALARNIWSARPIPIAGPSRCRAIHTLPVARASLASSVRVPTPESDVIEFDAEHQQDLASAKEQLDEAFTQRAAILHRAPMGPLDPILLPLSSLASANPSAADGSGMAIALPRDIFSERIRRDILHRCVVWFRSAMRQGTHRTKGRSEVAYSGRKLRPQKGSGKARLGDASNPIIRGGAHAFPKRNRNYTQLLPRKIRAMGMRIALTMKLEMGLLRCVKNLNEGGWTKTKEAMMALHGSASSETSIGFDSGKADSKALSILFVYPHTKPASDVKSFALPLRNVPGVEIMSTDEVQVYHILKHRWLVLEAGAVDILALQKGQPRFSEDVPEWETTDLAVGIEEAQSTRLRGRRVNRPRRWLVHRWRKVRGAKSMRKVFGMRQATAVERESKMTWDKIAKLGVHPVTPDMVTMAIASKYVRDDRRIRKIVP</sequence>
<proteinExistence type="inferred from homology"/>
<dbReference type="EMBL" id="NBSH01000002">
    <property type="protein sequence ID" value="ORX39948.1"/>
    <property type="molecule type" value="Genomic_DNA"/>
</dbReference>
<keyword evidence="2 5" id="KW-0689">Ribosomal protein</keyword>
<dbReference type="InterPro" id="IPR002136">
    <property type="entry name" value="Ribosomal_uL4"/>
</dbReference>
<evidence type="ECO:0000256" key="3">
    <source>
        <dbReference type="ARBA" id="ARBA00023274"/>
    </source>
</evidence>
<dbReference type="GeneID" id="33560832"/>
<comment type="caution">
    <text evidence="5">The sequence shown here is derived from an EMBL/GenBank/DDBJ whole genome shotgun (WGS) entry which is preliminary data.</text>
</comment>
<evidence type="ECO:0000313" key="5">
    <source>
        <dbReference type="EMBL" id="ORX39948.1"/>
    </source>
</evidence>
<evidence type="ECO:0000313" key="6">
    <source>
        <dbReference type="Proteomes" id="UP000193218"/>
    </source>
</evidence>
<dbReference type="AlphaFoldDB" id="A0A1Y1UPH0"/>